<gene>
    <name evidence="1" type="ORF">SAMN05216474_1253</name>
</gene>
<name>A0A1I6YX94_9FLAO</name>
<dbReference type="RefSeq" id="WP_090247453.1">
    <property type="nucleotide sequence ID" value="NZ_FPAS01000001.1"/>
</dbReference>
<reference evidence="1 2" key="1">
    <citation type="submission" date="2016-10" db="EMBL/GenBank/DDBJ databases">
        <authorList>
            <person name="de Groot N.N."/>
        </authorList>
    </citation>
    <scope>NUCLEOTIDE SEQUENCE [LARGE SCALE GENOMIC DNA]</scope>
    <source>
        <strain evidence="1 2">CGMCC 1.7005</strain>
    </source>
</reference>
<evidence type="ECO:0000313" key="2">
    <source>
        <dbReference type="Proteomes" id="UP000236454"/>
    </source>
</evidence>
<organism evidence="1 2">
    <name type="scientific">Lishizhenia tianjinensis</name>
    <dbReference type="NCBI Taxonomy" id="477690"/>
    <lineage>
        <taxon>Bacteria</taxon>
        <taxon>Pseudomonadati</taxon>
        <taxon>Bacteroidota</taxon>
        <taxon>Flavobacteriia</taxon>
        <taxon>Flavobacteriales</taxon>
        <taxon>Crocinitomicaceae</taxon>
        <taxon>Lishizhenia</taxon>
    </lineage>
</organism>
<protein>
    <submittedName>
        <fullName evidence="1">Uncharacterized protein</fullName>
    </submittedName>
</protein>
<sequence>MKSLLTLLLGVLLFTSSFLVKGISVYENLCRTSQEVSTSLSFQSCKHQNENLAQEQSCCETPPACCNTAKSEETSIQALCCTSQLKNASNGLDYNQNLNDTGVSLDFISLTYIHPTPLTAVGNLKEETSIYTDAPPPLNRKIYQRIACYLI</sequence>
<evidence type="ECO:0000313" key="1">
    <source>
        <dbReference type="EMBL" id="SFT54984.1"/>
    </source>
</evidence>
<dbReference type="EMBL" id="FPAS01000001">
    <property type="protein sequence ID" value="SFT54984.1"/>
    <property type="molecule type" value="Genomic_DNA"/>
</dbReference>
<dbReference type="STRING" id="477690.SAMN05216474_1253"/>
<dbReference type="Proteomes" id="UP000236454">
    <property type="component" value="Unassembled WGS sequence"/>
</dbReference>
<keyword evidence="2" id="KW-1185">Reference proteome</keyword>
<accession>A0A1I6YX94</accession>
<proteinExistence type="predicted"/>
<dbReference type="AlphaFoldDB" id="A0A1I6YX94"/>